<gene>
    <name evidence="1" type="ORF">RPERSI_LOCUS14276</name>
</gene>
<protein>
    <submittedName>
        <fullName evidence="1">20987_t:CDS:1</fullName>
    </submittedName>
</protein>
<feature type="non-terminal residue" evidence="1">
    <location>
        <position position="1"/>
    </location>
</feature>
<feature type="non-terminal residue" evidence="1">
    <location>
        <position position="162"/>
    </location>
</feature>
<organism evidence="1 2">
    <name type="scientific">Racocetra persica</name>
    <dbReference type="NCBI Taxonomy" id="160502"/>
    <lineage>
        <taxon>Eukaryota</taxon>
        <taxon>Fungi</taxon>
        <taxon>Fungi incertae sedis</taxon>
        <taxon>Mucoromycota</taxon>
        <taxon>Glomeromycotina</taxon>
        <taxon>Glomeromycetes</taxon>
        <taxon>Diversisporales</taxon>
        <taxon>Gigasporaceae</taxon>
        <taxon>Racocetra</taxon>
    </lineage>
</organism>
<proteinExistence type="predicted"/>
<reference evidence="1" key="1">
    <citation type="submission" date="2021-06" db="EMBL/GenBank/DDBJ databases">
        <authorList>
            <person name="Kallberg Y."/>
            <person name="Tangrot J."/>
            <person name="Rosling A."/>
        </authorList>
    </citation>
    <scope>NUCLEOTIDE SEQUENCE</scope>
    <source>
        <strain evidence="1">MA461A</strain>
    </source>
</reference>
<accession>A0ACA9QGK4</accession>
<dbReference type="EMBL" id="CAJVQC010032737">
    <property type="protein sequence ID" value="CAG8751907.1"/>
    <property type="molecule type" value="Genomic_DNA"/>
</dbReference>
<dbReference type="Proteomes" id="UP000789920">
    <property type="component" value="Unassembled WGS sequence"/>
</dbReference>
<name>A0ACA9QGK4_9GLOM</name>
<evidence type="ECO:0000313" key="1">
    <source>
        <dbReference type="EMBL" id="CAG8751907.1"/>
    </source>
</evidence>
<comment type="caution">
    <text evidence="1">The sequence shown here is derived from an EMBL/GenBank/DDBJ whole genome shotgun (WGS) entry which is preliminary data.</text>
</comment>
<evidence type="ECO:0000313" key="2">
    <source>
        <dbReference type="Proteomes" id="UP000789920"/>
    </source>
</evidence>
<keyword evidence="2" id="KW-1185">Reference proteome</keyword>
<sequence length="162" mass="18743">CLLFEIYASSDLPLKEVVLNKQISLELVRSIRKRISPKTIVNFTSNYSGCLYRVFDKDIAIKILHVSNILTDNLKTISKTEFNFNNIFNNNKSLTQVAYHDLCFNSNDIRMCVNLCDSQNLKNGFTISDQLVKYVFKHSKKYCLDIDKEFSQIKIIKESPDS</sequence>